<evidence type="ECO:0000256" key="1">
    <source>
        <dbReference type="SAM" id="MobiDB-lite"/>
    </source>
</evidence>
<keyword evidence="3" id="KW-1185">Reference proteome</keyword>
<evidence type="ECO:0000313" key="2">
    <source>
        <dbReference type="EMBL" id="KAF4471109.1"/>
    </source>
</evidence>
<dbReference type="PANTHER" id="PTHR40788:SF1">
    <property type="entry name" value="IPA PROTEIN"/>
    <property type="match status" value="1"/>
</dbReference>
<feature type="region of interest" description="Disordered" evidence="1">
    <location>
        <begin position="562"/>
        <end position="612"/>
    </location>
</feature>
<dbReference type="PANTHER" id="PTHR40788">
    <property type="entry name" value="CLR5 DOMAIN-CONTAINING PROTEIN-RELATED"/>
    <property type="match status" value="1"/>
</dbReference>
<reference evidence="2 3" key="1">
    <citation type="submission" date="2020-01" db="EMBL/GenBank/DDBJ databases">
        <title>Identification and distribution of gene clusters putatively required for synthesis of sphingolipid metabolism inhibitors in phylogenetically diverse species of the filamentous fungus Fusarium.</title>
        <authorList>
            <person name="Kim H.-S."/>
            <person name="Busman M."/>
            <person name="Brown D.W."/>
            <person name="Divon H."/>
            <person name="Uhlig S."/>
            <person name="Proctor R.H."/>
        </authorList>
    </citation>
    <scope>NUCLEOTIDE SEQUENCE [LARGE SCALE GENOMIC DNA]</scope>
    <source>
        <strain evidence="2 3">NRRL 20459</strain>
    </source>
</reference>
<dbReference type="AlphaFoldDB" id="A0A8H4LNM4"/>
<protein>
    <submittedName>
        <fullName evidence="2">Ipa</fullName>
    </submittedName>
</protein>
<dbReference type="Proteomes" id="UP000554235">
    <property type="component" value="Unassembled WGS sequence"/>
</dbReference>
<sequence>MEARSHEMVEELHQDLARKYKRHATAVETAWRSFDRRQRTRCLKAGMADGAVLKHSSDASLGNVYKFVPELNLRDITEPGSDFLLDHLKHRATKSLVEQYCNGVGGSPGDLDLIDEMMRTKRLRHVDSFKDCYTFFMEDKYGHSFKVAPAHKAEVLADLAFAVKAGAMIPQSQGELILQRQITLLQSLSVLIDDILDEGSQTRTRKQAPKATKEGSTAAVSKFNLQEAPTKLTLADLAIAARDQAASFEEQLTLLRTEPSVLASVVNIRFFSRPELVADERGRVLPVYTDKYISAAFFEVIQTAIQAASIWKYIARLLDLLESPETDKLYRTILLQELSNICHFEYARAQTTFRRQVSTGMGSKRFKRVANAYDNAGNARISIKGNPEELTRTDPQLHYLLRLCQPETTYSKAIDWMSKLSHLYNTHPLEREKLQARESGSQYDLAVIIAFIQDVSSVVSLPAASRKKGLSFTSRLQDVEVELKQLKEQIDLRDFAVPIDNLLEPGMAEGALKTLDEFVTEKTGSKIGFLYQDQIEECFPDLQNQYEQAKAKLEKNDKVEVFLPVSTPKDPEKRLEHRKQKDKTRPSHSSVYEITPDAKTPPKEEQPSPPQTIKVSAPTADLFAALFNKSESRGSVNWTAFETAMAELGFSVLPRFGSVYCFYPPETMAIRRPISIHRPHVSEIEGYATLILARRLNRVYGWDAHTFEVS</sequence>
<name>A0A8H4LNM4_9HYPO</name>
<dbReference type="EMBL" id="JAADYS010000249">
    <property type="protein sequence ID" value="KAF4471109.1"/>
    <property type="molecule type" value="Genomic_DNA"/>
</dbReference>
<evidence type="ECO:0000313" key="3">
    <source>
        <dbReference type="Proteomes" id="UP000554235"/>
    </source>
</evidence>
<comment type="caution">
    <text evidence="2">The sequence shown here is derived from an EMBL/GenBank/DDBJ whole genome shotgun (WGS) entry which is preliminary data.</text>
</comment>
<accession>A0A8H4LNM4</accession>
<organism evidence="2 3">
    <name type="scientific">Fusarium albosuccineum</name>
    <dbReference type="NCBI Taxonomy" id="1237068"/>
    <lineage>
        <taxon>Eukaryota</taxon>
        <taxon>Fungi</taxon>
        <taxon>Dikarya</taxon>
        <taxon>Ascomycota</taxon>
        <taxon>Pezizomycotina</taxon>
        <taxon>Sordariomycetes</taxon>
        <taxon>Hypocreomycetidae</taxon>
        <taxon>Hypocreales</taxon>
        <taxon>Nectriaceae</taxon>
        <taxon>Fusarium</taxon>
        <taxon>Fusarium decemcellulare species complex</taxon>
    </lineage>
</organism>
<proteinExistence type="predicted"/>
<dbReference type="OrthoDB" id="2922289at2759"/>
<gene>
    <name evidence="2" type="ORF">FALBO_1976</name>
</gene>